<dbReference type="InterPro" id="IPR019734">
    <property type="entry name" value="TPR_rpt"/>
</dbReference>
<evidence type="ECO:0000256" key="4">
    <source>
        <dbReference type="SAM" id="MobiDB-lite"/>
    </source>
</evidence>
<feature type="repeat" description="TPR" evidence="3">
    <location>
        <begin position="860"/>
        <end position="893"/>
    </location>
</feature>
<dbReference type="PANTHER" id="PTHR44858">
    <property type="entry name" value="TETRATRICOPEPTIDE REPEAT PROTEIN 6"/>
    <property type="match status" value="1"/>
</dbReference>
<keyword evidence="1" id="KW-0677">Repeat</keyword>
<dbReference type="SMART" id="SM00028">
    <property type="entry name" value="TPR"/>
    <property type="match status" value="10"/>
</dbReference>
<comment type="caution">
    <text evidence="5">The sequence shown here is derived from an EMBL/GenBank/DDBJ whole genome shotgun (WGS) entry which is preliminary data.</text>
</comment>
<feature type="repeat" description="TPR" evidence="3">
    <location>
        <begin position="758"/>
        <end position="791"/>
    </location>
</feature>
<dbReference type="Pfam" id="PF13432">
    <property type="entry name" value="TPR_16"/>
    <property type="match status" value="2"/>
</dbReference>
<organism evidence="5 6">
    <name type="scientific">Ambispora leptoticha</name>
    <dbReference type="NCBI Taxonomy" id="144679"/>
    <lineage>
        <taxon>Eukaryota</taxon>
        <taxon>Fungi</taxon>
        <taxon>Fungi incertae sedis</taxon>
        <taxon>Mucoromycota</taxon>
        <taxon>Glomeromycotina</taxon>
        <taxon>Glomeromycetes</taxon>
        <taxon>Archaeosporales</taxon>
        <taxon>Ambisporaceae</taxon>
        <taxon>Ambispora</taxon>
    </lineage>
</organism>
<dbReference type="OrthoDB" id="2435388at2759"/>
<feature type="region of interest" description="Disordered" evidence="4">
    <location>
        <begin position="15"/>
        <end position="39"/>
    </location>
</feature>
<dbReference type="SUPFAM" id="SSF48452">
    <property type="entry name" value="TPR-like"/>
    <property type="match status" value="1"/>
</dbReference>
<proteinExistence type="predicted"/>
<evidence type="ECO:0000256" key="3">
    <source>
        <dbReference type="PROSITE-ProRule" id="PRU00339"/>
    </source>
</evidence>
<evidence type="ECO:0000256" key="1">
    <source>
        <dbReference type="ARBA" id="ARBA00022737"/>
    </source>
</evidence>
<name>A0A9N9CQU7_9GLOM</name>
<dbReference type="AlphaFoldDB" id="A0A9N9CQU7"/>
<keyword evidence="2 3" id="KW-0802">TPR repeat</keyword>
<sequence length="948" mass="110664">MSTSNFKPKYWAGKRQLSEQVPDTEPSTSSTYQQSPKKLKLTLQEEQTEGLIEYLKVNLPTLTNLKDLESLIEQPNSNLSIGILIRVLEVLPDPANYNYQTYDTTITLELHSRILVTLLHNIRCQLDKTSVTLSKQLREKMYEVLTNFEHLHHKNVGAGIWRNYNVDFNLTVSRDILHCVPDNESIHTSDLLDEFSRLMNYAELSLLPSSAPTSRKNLLGDWEIDVDAFNQQYKVCDWHLDWCRLFQLYRQLYGWISKDRKQESAEIGMIKKYAEMQLFNELWLYANKAWANATSFADSSEFYSNGTNQDDIFGSGPISHPNSLWFGILDIVHKILLESEIQHPVDFILCYYLALQSLERSPNDFIRFKALEILLFFKYKYSDWKTAVDSDLKNYRRQRSNLDHNDKFAFQFDELLEAIQRKCKYELKIQDQTNQLFVKKAENKSNLKNPFGIKLPTNSKQNHHHVLSKEITKYLMCPIKKQFTREFTLYPCGHGFNSDSIEKPDNLFSDLTCLRCSTTTKSHNLRILSIVAIVEGLEDRFAATENSWRWKEKELPEVRFMNLNNNDNVKGSNIIQRNSYYLRVPRKLCSEQRKANEAIMRRHWDLAIVHLNKVLENYPTSYSARCLRAKTLLRTRDYSSALEDLNIAIEQYPHRLEAFRIRGYALGLLKNWDESMIDLHKALEIEQDDADTLGVRGAVYGMMGKYEEALNDLTFSLKKEPDNAFSLRYRGWINFNLRNYNQALEDLQKSLTREPNNTFAIRNRGIVYHILRQYNNALEDFNKIIQANEGDFVIMQLRGDTFMNLGLYDDALDNLNKALAEKSSSCFALHTRGTVLRLLRRYDEALLDLHKSVKIEPLNGVALRRRARCYQELSLYNEAFVDFEAALKADPTDIYALKERSELYCQTGEFQKAIEDLNVMIELDPNNIDGFKQRAHLYYQIGRQEDAK</sequence>
<evidence type="ECO:0000256" key="2">
    <source>
        <dbReference type="ARBA" id="ARBA00022803"/>
    </source>
</evidence>
<dbReference type="Gene3D" id="1.25.40.10">
    <property type="entry name" value="Tetratricopeptide repeat domain"/>
    <property type="match status" value="4"/>
</dbReference>
<feature type="compositionally biased region" description="Polar residues" evidence="4">
    <location>
        <begin position="18"/>
        <end position="36"/>
    </location>
</feature>
<evidence type="ECO:0000313" key="6">
    <source>
        <dbReference type="Proteomes" id="UP000789508"/>
    </source>
</evidence>
<dbReference type="PANTHER" id="PTHR44858:SF1">
    <property type="entry name" value="UDP-N-ACETYLGLUCOSAMINE--PEPTIDE N-ACETYLGLUCOSAMINYLTRANSFERASE SPINDLY-RELATED"/>
    <property type="match status" value="1"/>
</dbReference>
<keyword evidence="6" id="KW-1185">Reference proteome</keyword>
<reference evidence="5" key="1">
    <citation type="submission" date="2021-06" db="EMBL/GenBank/DDBJ databases">
        <authorList>
            <person name="Kallberg Y."/>
            <person name="Tangrot J."/>
            <person name="Rosling A."/>
        </authorList>
    </citation>
    <scope>NUCLEOTIDE SEQUENCE</scope>
    <source>
        <strain evidence="5">FL130A</strain>
    </source>
</reference>
<dbReference type="InterPro" id="IPR050498">
    <property type="entry name" value="Ycf3"/>
</dbReference>
<dbReference type="InterPro" id="IPR011990">
    <property type="entry name" value="TPR-like_helical_dom_sf"/>
</dbReference>
<feature type="repeat" description="TPR" evidence="3">
    <location>
        <begin position="690"/>
        <end position="723"/>
    </location>
</feature>
<dbReference type="Proteomes" id="UP000789508">
    <property type="component" value="Unassembled WGS sequence"/>
</dbReference>
<dbReference type="PROSITE" id="PS50005">
    <property type="entry name" value="TPR"/>
    <property type="match status" value="5"/>
</dbReference>
<feature type="repeat" description="TPR" evidence="3">
    <location>
        <begin position="724"/>
        <end position="757"/>
    </location>
</feature>
<accession>A0A9N9CQU7</accession>
<feature type="repeat" description="TPR" evidence="3">
    <location>
        <begin position="894"/>
        <end position="927"/>
    </location>
</feature>
<protein>
    <submittedName>
        <fullName evidence="5">4119_t:CDS:1</fullName>
    </submittedName>
</protein>
<gene>
    <name evidence="5" type="ORF">ALEPTO_LOCUS8631</name>
</gene>
<dbReference type="EMBL" id="CAJVPS010005216">
    <property type="protein sequence ID" value="CAG8612650.1"/>
    <property type="molecule type" value="Genomic_DNA"/>
</dbReference>
<evidence type="ECO:0000313" key="5">
    <source>
        <dbReference type="EMBL" id="CAG8612650.1"/>
    </source>
</evidence>